<dbReference type="InterPro" id="IPR009000">
    <property type="entry name" value="Transl_B-barrel_sf"/>
</dbReference>
<keyword evidence="7" id="KW-0342">GTP-binding</keyword>
<comment type="similarity">
    <text evidence="2">Belongs to the TRAFAC class translation factor GTPase superfamily. Classic translation factor GTPase family. EF-Tu/EF-1A subfamily.</text>
</comment>
<evidence type="ECO:0000313" key="13">
    <source>
        <dbReference type="EMBL" id="GMM49044.1"/>
    </source>
</evidence>
<evidence type="ECO:0000256" key="2">
    <source>
        <dbReference type="ARBA" id="ARBA00007249"/>
    </source>
</evidence>
<dbReference type="GO" id="GO:0005525">
    <property type="term" value="F:GTP binding"/>
    <property type="evidence" value="ECO:0007669"/>
    <property type="project" value="UniProtKB-KW"/>
</dbReference>
<name>A0AAV5RBU1_STABA</name>
<dbReference type="PROSITE" id="PS00301">
    <property type="entry name" value="G_TR_1"/>
    <property type="match status" value="1"/>
</dbReference>
<feature type="compositionally biased region" description="Polar residues" evidence="11">
    <location>
        <begin position="64"/>
        <end position="80"/>
    </location>
</feature>
<evidence type="ECO:0000256" key="7">
    <source>
        <dbReference type="ARBA" id="ARBA00023134"/>
    </source>
</evidence>
<dbReference type="Pfam" id="PF22594">
    <property type="entry name" value="GTP-eEF1A_C"/>
    <property type="match status" value="1"/>
</dbReference>
<keyword evidence="6" id="KW-0648">Protein biosynthesis</keyword>
<dbReference type="SUPFAM" id="SSF50465">
    <property type="entry name" value="EF-Tu/eEF-1alpha/eIF2-gamma C-terminal domain"/>
    <property type="match status" value="1"/>
</dbReference>
<dbReference type="InterPro" id="IPR054696">
    <property type="entry name" value="GTP-eEF1A_C"/>
</dbReference>
<comment type="subunit">
    <text evidence="9">Component of the Dom34-Hbs1 complex, also named Pelota-HBS1L complex, composed of dom34 and hbs1.</text>
</comment>
<dbReference type="SUPFAM" id="SSF50447">
    <property type="entry name" value="Translation proteins"/>
    <property type="match status" value="1"/>
</dbReference>
<evidence type="ECO:0000256" key="8">
    <source>
        <dbReference type="ARBA" id="ARBA00049117"/>
    </source>
</evidence>
<feature type="domain" description="Tr-type G" evidence="12">
    <location>
        <begin position="298"/>
        <end position="523"/>
    </location>
</feature>
<feature type="region of interest" description="Disordered" evidence="11">
    <location>
        <begin position="61"/>
        <end position="96"/>
    </location>
</feature>
<organism evidence="13 14">
    <name type="scientific">Starmerella bacillaris</name>
    <name type="common">Yeast</name>
    <name type="synonym">Candida zemplinina</name>
    <dbReference type="NCBI Taxonomy" id="1247836"/>
    <lineage>
        <taxon>Eukaryota</taxon>
        <taxon>Fungi</taxon>
        <taxon>Dikarya</taxon>
        <taxon>Ascomycota</taxon>
        <taxon>Saccharomycotina</taxon>
        <taxon>Dipodascomycetes</taxon>
        <taxon>Dipodascales</taxon>
        <taxon>Trichomonascaceae</taxon>
        <taxon>Starmerella</taxon>
    </lineage>
</organism>
<dbReference type="GO" id="GO:1990533">
    <property type="term" value="C:Dom34-Hbs1 complex"/>
    <property type="evidence" value="ECO:0007669"/>
    <property type="project" value="UniProtKB-ARBA"/>
</dbReference>
<dbReference type="InterPro" id="IPR031157">
    <property type="entry name" value="G_TR_CS"/>
</dbReference>
<dbReference type="Pfam" id="PF00009">
    <property type="entry name" value="GTP_EFTU"/>
    <property type="match status" value="1"/>
</dbReference>
<dbReference type="AlphaFoldDB" id="A0AAV5RBU1"/>
<dbReference type="PANTHER" id="PTHR23115">
    <property type="entry name" value="TRANSLATION FACTOR"/>
    <property type="match status" value="1"/>
</dbReference>
<gene>
    <name evidence="13" type="ORF">DASB73_000020</name>
</gene>
<dbReference type="InterPro" id="IPR027417">
    <property type="entry name" value="P-loop_NTPase"/>
</dbReference>
<dbReference type="GO" id="GO:0005737">
    <property type="term" value="C:cytoplasm"/>
    <property type="evidence" value="ECO:0007669"/>
    <property type="project" value="UniProtKB-SubCell"/>
</dbReference>
<dbReference type="Gene3D" id="3.40.50.300">
    <property type="entry name" value="P-loop containing nucleotide triphosphate hydrolases"/>
    <property type="match status" value="1"/>
</dbReference>
<evidence type="ECO:0000256" key="3">
    <source>
        <dbReference type="ARBA" id="ARBA00022490"/>
    </source>
</evidence>
<evidence type="ECO:0000256" key="11">
    <source>
        <dbReference type="SAM" id="MobiDB-lite"/>
    </source>
</evidence>
<dbReference type="Gene3D" id="2.40.30.10">
    <property type="entry name" value="Translation factors"/>
    <property type="match status" value="1"/>
</dbReference>
<keyword evidence="3" id="KW-0963">Cytoplasm</keyword>
<sequence>MRLDDDDLYDYDDEFDEDKAIEDVISALKPIIVSEIQAETELDKADWDIDLAISNLRKKLGKNKPSNVANPSDSKSNNIKAQKKLIPPQEDQGKGKLTPLQVLQKSRQEKNEKPKLSLADLASQRKRNIPSLSSIKKLKKQRTPINDSKIENIDSNSTINASKAEISFSNSWIPKISYDLSFSLDSFGLTLDNLASINTSASSLGGIISSSTQKSMTDTNYFEVPKQAQVSFGKPSPDDVVRAAQETAFTPNSKGKSEINVKQTPIIPKKTDQFNESKESLTVDKSGLLQKLQSLQIKPSCSFVVIGHVDAGKSTLMGRLLLETGSLSPKTVSKFERESAKAGKSSFWLAWALDATKEERERGVTVDISEAHFETDLASFTVLDAPGHKDYVPNMISGVSQADIALLVVDSDINAFESGFTLDGQTKEHAILARSLGMDHIIVAVNKMDTQGWNEERYLEIKSLLGDFLRKKVGFSKIEFVPTSGIQGTNVAHPISPDITEANWYSGPTLVETLENSVKSESETDNTFRFMVSNAYVEPFQSTLTVTGRCISGVAEAGDSVYCIGITQRLEIKQVANKEFVCAGEQAELILIVDEQVKNDNAIKPGSILSAANDLPLVKTFEAKIRLFDLNRPIIPGAKLGFHMGRVDKTVKVLKILELLDAKNAADSKSRKIRHLGRGAAARVELELDTAEILTPPAVCKVLSRFVLRLDGETIGGGVVC</sequence>
<evidence type="ECO:0000256" key="9">
    <source>
        <dbReference type="ARBA" id="ARBA00063537"/>
    </source>
</evidence>
<dbReference type="InterPro" id="IPR000795">
    <property type="entry name" value="T_Tr_GTP-bd_dom"/>
</dbReference>
<dbReference type="CDD" id="cd01883">
    <property type="entry name" value="EF1_alpha"/>
    <property type="match status" value="1"/>
</dbReference>
<keyword evidence="5" id="KW-0378">Hydrolase</keyword>
<reference evidence="13 14" key="1">
    <citation type="journal article" date="2023" name="Elife">
        <title>Identification of key yeast species and microbe-microbe interactions impacting larval growth of Drosophila in the wild.</title>
        <authorList>
            <person name="Mure A."/>
            <person name="Sugiura Y."/>
            <person name="Maeda R."/>
            <person name="Honda K."/>
            <person name="Sakurai N."/>
            <person name="Takahashi Y."/>
            <person name="Watada M."/>
            <person name="Katoh T."/>
            <person name="Gotoh A."/>
            <person name="Gotoh Y."/>
            <person name="Taniguchi I."/>
            <person name="Nakamura K."/>
            <person name="Hayashi T."/>
            <person name="Katayama T."/>
            <person name="Uemura T."/>
            <person name="Hattori Y."/>
        </authorList>
    </citation>
    <scope>NUCLEOTIDE SEQUENCE [LARGE SCALE GENOMIC DNA]</scope>
    <source>
        <strain evidence="13 14">SB-73</strain>
    </source>
</reference>
<evidence type="ECO:0000256" key="10">
    <source>
        <dbReference type="ARBA" id="ARBA00074866"/>
    </source>
</evidence>
<proteinExistence type="inferred from homology"/>
<evidence type="ECO:0000313" key="14">
    <source>
        <dbReference type="Proteomes" id="UP001362899"/>
    </source>
</evidence>
<evidence type="ECO:0000256" key="6">
    <source>
        <dbReference type="ARBA" id="ARBA00022917"/>
    </source>
</evidence>
<comment type="caution">
    <text evidence="13">The sequence shown here is derived from an EMBL/GenBank/DDBJ whole genome shotgun (WGS) entry which is preliminary data.</text>
</comment>
<dbReference type="GO" id="GO:0006412">
    <property type="term" value="P:translation"/>
    <property type="evidence" value="ECO:0007669"/>
    <property type="project" value="UniProtKB-KW"/>
</dbReference>
<accession>A0AAV5RBU1</accession>
<dbReference type="InterPro" id="IPR009001">
    <property type="entry name" value="Transl_elong_EF1A/Init_IF2_C"/>
</dbReference>
<evidence type="ECO:0000256" key="4">
    <source>
        <dbReference type="ARBA" id="ARBA00022741"/>
    </source>
</evidence>
<dbReference type="PRINTS" id="PR00315">
    <property type="entry name" value="ELONGATNFCT"/>
</dbReference>
<evidence type="ECO:0000259" key="12">
    <source>
        <dbReference type="PROSITE" id="PS51722"/>
    </source>
</evidence>
<comment type="subcellular location">
    <subcellularLocation>
        <location evidence="1">Cytoplasm</location>
    </subcellularLocation>
</comment>
<comment type="catalytic activity">
    <reaction evidence="8">
        <text>GTP + H2O = GDP + phosphate + H(+)</text>
        <dbReference type="Rhea" id="RHEA:19669"/>
        <dbReference type="ChEBI" id="CHEBI:15377"/>
        <dbReference type="ChEBI" id="CHEBI:15378"/>
        <dbReference type="ChEBI" id="CHEBI:37565"/>
        <dbReference type="ChEBI" id="CHEBI:43474"/>
        <dbReference type="ChEBI" id="CHEBI:58189"/>
    </reaction>
    <physiologicalReaction direction="left-to-right" evidence="8">
        <dbReference type="Rhea" id="RHEA:19670"/>
    </physiologicalReaction>
</comment>
<keyword evidence="4" id="KW-0547">Nucleotide-binding</keyword>
<dbReference type="SUPFAM" id="SSF52540">
    <property type="entry name" value="P-loop containing nucleoside triphosphate hydrolases"/>
    <property type="match status" value="1"/>
</dbReference>
<dbReference type="FunFam" id="3.40.50.300:FF:000204">
    <property type="entry name" value="Translation elongation factor Tu"/>
    <property type="match status" value="1"/>
</dbReference>
<evidence type="ECO:0000256" key="1">
    <source>
        <dbReference type="ARBA" id="ARBA00004496"/>
    </source>
</evidence>
<dbReference type="Proteomes" id="UP001362899">
    <property type="component" value="Unassembled WGS sequence"/>
</dbReference>
<dbReference type="PROSITE" id="PS51722">
    <property type="entry name" value="G_TR_2"/>
    <property type="match status" value="1"/>
</dbReference>
<dbReference type="EMBL" id="BTGC01000001">
    <property type="protein sequence ID" value="GMM49044.1"/>
    <property type="molecule type" value="Genomic_DNA"/>
</dbReference>
<protein>
    <recommendedName>
        <fullName evidence="10">Elongation factor 1 alpha-like protein</fullName>
    </recommendedName>
</protein>
<keyword evidence="14" id="KW-1185">Reference proteome</keyword>
<dbReference type="InterPro" id="IPR050100">
    <property type="entry name" value="TRAFAC_GTPase_members"/>
</dbReference>
<evidence type="ECO:0000256" key="5">
    <source>
        <dbReference type="ARBA" id="ARBA00022801"/>
    </source>
</evidence>
<dbReference type="GO" id="GO:0003924">
    <property type="term" value="F:GTPase activity"/>
    <property type="evidence" value="ECO:0007669"/>
    <property type="project" value="InterPro"/>
</dbReference>